<protein>
    <submittedName>
        <fullName evidence="10">Uncharacterized protein</fullName>
    </submittedName>
</protein>
<keyword evidence="6" id="KW-0472">Membrane</keyword>
<dbReference type="GO" id="GO:0019003">
    <property type="term" value="F:GDP binding"/>
    <property type="evidence" value="ECO:0000318"/>
    <property type="project" value="GO_Central"/>
</dbReference>
<keyword evidence="3" id="KW-0488">Methylation</keyword>
<dbReference type="EMBL" id="DS985242">
    <property type="protein sequence ID" value="EDV27853.1"/>
    <property type="molecule type" value="Genomic_DNA"/>
</dbReference>
<keyword evidence="7" id="KW-0449">Lipoprotein</keyword>
<dbReference type="PANTHER" id="PTHR46149:SF7">
    <property type="entry name" value="GTP-BINDING PROTEIN DI-RAS2"/>
    <property type="match status" value="1"/>
</dbReference>
<dbReference type="Pfam" id="PF00071">
    <property type="entry name" value="Ras"/>
    <property type="match status" value="1"/>
</dbReference>
<dbReference type="InterPro" id="IPR027417">
    <property type="entry name" value="P-loop_NTPase"/>
</dbReference>
<dbReference type="CTD" id="6751422"/>
<dbReference type="KEGG" id="tad:TRIADDRAFT_21058"/>
<dbReference type="InterPro" id="IPR005225">
    <property type="entry name" value="Small_GTP-bd"/>
</dbReference>
<evidence type="ECO:0000256" key="1">
    <source>
        <dbReference type="ARBA" id="ARBA00004193"/>
    </source>
</evidence>
<keyword evidence="5" id="KW-0342">GTP-binding</keyword>
<dbReference type="AlphaFoldDB" id="B3RMI8"/>
<evidence type="ECO:0000256" key="7">
    <source>
        <dbReference type="ARBA" id="ARBA00023288"/>
    </source>
</evidence>
<dbReference type="GO" id="GO:0003924">
    <property type="term" value="F:GTPase activity"/>
    <property type="evidence" value="ECO:0000318"/>
    <property type="project" value="GO_Central"/>
</dbReference>
<keyword evidence="4" id="KW-0547">Nucleotide-binding</keyword>
<evidence type="ECO:0000313" key="10">
    <source>
        <dbReference type="EMBL" id="EDV27853.1"/>
    </source>
</evidence>
<evidence type="ECO:0000313" key="11">
    <source>
        <dbReference type="Proteomes" id="UP000009022"/>
    </source>
</evidence>
<proteinExistence type="inferred from homology"/>
<keyword evidence="11" id="KW-1185">Reference proteome</keyword>
<evidence type="ECO:0000256" key="8">
    <source>
        <dbReference type="ARBA" id="ARBA00023289"/>
    </source>
</evidence>
<dbReference type="GO" id="GO:0005886">
    <property type="term" value="C:plasma membrane"/>
    <property type="evidence" value="ECO:0000318"/>
    <property type="project" value="GO_Central"/>
</dbReference>
<evidence type="ECO:0000256" key="5">
    <source>
        <dbReference type="ARBA" id="ARBA00023134"/>
    </source>
</evidence>
<dbReference type="InterPro" id="IPR001806">
    <property type="entry name" value="Small_GTPase"/>
</dbReference>
<dbReference type="NCBIfam" id="TIGR00231">
    <property type="entry name" value="small_GTP"/>
    <property type="match status" value="1"/>
</dbReference>
<dbReference type="InParanoid" id="B3RMI8"/>
<dbReference type="PRINTS" id="PR00449">
    <property type="entry name" value="RASTRNSFRMNG"/>
</dbReference>
<gene>
    <name evidence="10" type="ORF">TRIADDRAFT_21058</name>
</gene>
<dbReference type="OrthoDB" id="265044at2759"/>
<dbReference type="GO" id="GO:0005525">
    <property type="term" value="F:GTP binding"/>
    <property type="evidence" value="ECO:0000318"/>
    <property type="project" value="GO_Central"/>
</dbReference>
<dbReference type="PANTHER" id="PTHR46149">
    <property type="entry name" value="MIP08469P"/>
    <property type="match status" value="1"/>
</dbReference>
<dbReference type="RefSeq" id="XP_002109687.1">
    <property type="nucleotide sequence ID" value="XM_002109651.1"/>
</dbReference>
<dbReference type="STRING" id="10228.B3RMI8"/>
<evidence type="ECO:0000256" key="2">
    <source>
        <dbReference type="ARBA" id="ARBA00022475"/>
    </source>
</evidence>
<dbReference type="PROSITE" id="PS51421">
    <property type="entry name" value="RAS"/>
    <property type="match status" value="1"/>
</dbReference>
<evidence type="ECO:0000256" key="4">
    <source>
        <dbReference type="ARBA" id="ARBA00022741"/>
    </source>
</evidence>
<sequence>MTSPCCNAAEYCLVVLGSAGVGKTSLVSRFFYDKLNDNYQPTLQDSHRKEIMVNDFTLKLHVIDTTGKNEFPAMRKWSIMHGDAFALVYSIDDLASFTMLEVIYQQILEEKSGKDYKILIVGNKSDLEVDRQVAQSSANLTAANWGCDHMEISAKNDQNVYSVFFNILTQIPLPCRISLEHLKPSTSSWDSNTRRKKFNKVKSVTVMDSTASTRRNRMMSNKRKMISQSCIIS</sequence>
<dbReference type="HOGENOM" id="CLU_041217_9_0_1"/>
<dbReference type="FunFam" id="3.40.50.300:FF:000475">
    <property type="entry name" value="GTP-binding protein Rhes"/>
    <property type="match status" value="1"/>
</dbReference>
<dbReference type="PROSITE" id="PS51419">
    <property type="entry name" value="RAB"/>
    <property type="match status" value="1"/>
</dbReference>
<dbReference type="SMART" id="SM00174">
    <property type="entry name" value="RHO"/>
    <property type="match status" value="1"/>
</dbReference>
<evidence type="ECO:0000256" key="3">
    <source>
        <dbReference type="ARBA" id="ARBA00022481"/>
    </source>
</evidence>
<dbReference type="SUPFAM" id="SSF52540">
    <property type="entry name" value="P-loop containing nucleoside triphosphate hydrolases"/>
    <property type="match status" value="1"/>
</dbReference>
<dbReference type="OMA" id="CWARENR"/>
<evidence type="ECO:0000256" key="6">
    <source>
        <dbReference type="ARBA" id="ARBA00023136"/>
    </source>
</evidence>
<dbReference type="Gene3D" id="3.40.50.300">
    <property type="entry name" value="P-loop containing nucleotide triphosphate hydrolases"/>
    <property type="match status" value="1"/>
</dbReference>
<evidence type="ECO:0000256" key="9">
    <source>
        <dbReference type="ARBA" id="ARBA00038061"/>
    </source>
</evidence>
<keyword evidence="8" id="KW-0636">Prenylation</keyword>
<dbReference type="InterPro" id="IPR052236">
    <property type="entry name" value="Small_GTPase_RasD"/>
</dbReference>
<name>B3RMI8_TRIAD</name>
<comment type="subcellular location">
    <subcellularLocation>
        <location evidence="1">Cell membrane</location>
        <topology evidence="1">Lipid-anchor</topology>
    </subcellularLocation>
</comment>
<dbReference type="SMART" id="SM00173">
    <property type="entry name" value="RAS"/>
    <property type="match status" value="1"/>
</dbReference>
<keyword evidence="2" id="KW-1003">Cell membrane</keyword>
<accession>B3RMI8</accession>
<dbReference type="eggNOG" id="KOG0395">
    <property type="taxonomic scope" value="Eukaryota"/>
</dbReference>
<organism evidence="10 11">
    <name type="scientific">Trichoplax adhaerens</name>
    <name type="common">Trichoplax reptans</name>
    <dbReference type="NCBI Taxonomy" id="10228"/>
    <lineage>
        <taxon>Eukaryota</taxon>
        <taxon>Metazoa</taxon>
        <taxon>Placozoa</taxon>
        <taxon>Uniplacotomia</taxon>
        <taxon>Trichoplacea</taxon>
        <taxon>Trichoplacidae</taxon>
        <taxon>Trichoplax</taxon>
    </lineage>
</organism>
<dbReference type="SMART" id="SM00175">
    <property type="entry name" value="RAB"/>
    <property type="match status" value="1"/>
</dbReference>
<dbReference type="PhylomeDB" id="B3RMI8"/>
<dbReference type="Proteomes" id="UP000009022">
    <property type="component" value="Unassembled WGS sequence"/>
</dbReference>
<dbReference type="GeneID" id="6751422"/>
<reference evidence="10 11" key="1">
    <citation type="journal article" date="2008" name="Nature">
        <title>The Trichoplax genome and the nature of placozoans.</title>
        <authorList>
            <person name="Srivastava M."/>
            <person name="Begovic E."/>
            <person name="Chapman J."/>
            <person name="Putnam N.H."/>
            <person name="Hellsten U."/>
            <person name="Kawashima T."/>
            <person name="Kuo A."/>
            <person name="Mitros T."/>
            <person name="Salamov A."/>
            <person name="Carpenter M.L."/>
            <person name="Signorovitch A.Y."/>
            <person name="Moreno M.A."/>
            <person name="Kamm K."/>
            <person name="Grimwood J."/>
            <person name="Schmutz J."/>
            <person name="Shapiro H."/>
            <person name="Grigoriev I.V."/>
            <person name="Buss L.W."/>
            <person name="Schierwater B."/>
            <person name="Dellaporta S.L."/>
            <person name="Rokhsar D.S."/>
        </authorList>
    </citation>
    <scope>NUCLEOTIDE SEQUENCE [LARGE SCALE GENOMIC DNA]</scope>
    <source>
        <strain evidence="10 11">Grell-BS-1999</strain>
    </source>
</reference>
<comment type="similarity">
    <text evidence="9">Belongs to the small GTPase superfamily. RasD family.</text>
</comment>